<reference evidence="2 3" key="1">
    <citation type="submission" date="2016-10" db="EMBL/GenBank/DDBJ databases">
        <authorList>
            <person name="de Groot N.N."/>
        </authorList>
    </citation>
    <scope>NUCLEOTIDE SEQUENCE [LARGE SCALE GENOMIC DNA]</scope>
    <source>
        <strain evidence="2 3">CGMCC 4.7037</strain>
    </source>
</reference>
<gene>
    <name evidence="2" type="ORF">SAMN05444920_12226</name>
</gene>
<sequence>MWSTMVAATRTNQAKVERDQQRADLERRQRDELRQQADPTRSAATLLELEALQARLRQEGYAGANALSFTETRKVGTGEVAAASVHKVTCKLKTVPGPAKLGFNLQFTIAPDTLASHVEKLGQAEVVHDSFPARRRARPCTCTTESERGPLPPGTPPSKPSPDLAQEAPRAGGGDGRPERMDTALPGLADDGHADLVRDSLVTLLTIMRPDWGTRQAVAGRVRFAENRMKLTLPQLRLQAVTAAVTPNAPPDAFIRTTPADALRLADPEHTSKAIAQLRRQLHETSTTCPASPPAPSQASGEGAPRDAAEQVAADRAMLAQAMAVARRRQDRQAWTARQRTGEHAPDVPHALEGFAIADPAGRESDEAATPDDEW</sequence>
<evidence type="ECO:0000313" key="2">
    <source>
        <dbReference type="EMBL" id="SEH01777.1"/>
    </source>
</evidence>
<organism evidence="2 3">
    <name type="scientific">Nonomuraea solani</name>
    <dbReference type="NCBI Taxonomy" id="1144553"/>
    <lineage>
        <taxon>Bacteria</taxon>
        <taxon>Bacillati</taxon>
        <taxon>Actinomycetota</taxon>
        <taxon>Actinomycetes</taxon>
        <taxon>Streptosporangiales</taxon>
        <taxon>Streptosporangiaceae</taxon>
        <taxon>Nonomuraea</taxon>
    </lineage>
</organism>
<proteinExistence type="predicted"/>
<feature type="compositionally biased region" description="Pro residues" evidence="1">
    <location>
        <begin position="150"/>
        <end position="160"/>
    </location>
</feature>
<evidence type="ECO:0000313" key="3">
    <source>
        <dbReference type="Proteomes" id="UP000236732"/>
    </source>
</evidence>
<feature type="compositionally biased region" description="Low complexity" evidence="1">
    <location>
        <begin position="311"/>
        <end position="325"/>
    </location>
</feature>
<accession>A0A1H6EV60</accession>
<dbReference type="Proteomes" id="UP000236732">
    <property type="component" value="Unassembled WGS sequence"/>
</dbReference>
<feature type="compositionally biased region" description="Basic and acidic residues" evidence="1">
    <location>
        <begin position="15"/>
        <end position="35"/>
    </location>
</feature>
<feature type="region of interest" description="Disordered" evidence="1">
    <location>
        <begin position="1"/>
        <end position="39"/>
    </location>
</feature>
<name>A0A1H6EV60_9ACTN</name>
<feature type="region of interest" description="Disordered" evidence="1">
    <location>
        <begin position="281"/>
        <end position="375"/>
    </location>
</feature>
<dbReference type="AlphaFoldDB" id="A0A1H6EV60"/>
<evidence type="ECO:0000256" key="1">
    <source>
        <dbReference type="SAM" id="MobiDB-lite"/>
    </source>
</evidence>
<keyword evidence="3" id="KW-1185">Reference proteome</keyword>
<feature type="region of interest" description="Disordered" evidence="1">
    <location>
        <begin position="134"/>
        <end position="188"/>
    </location>
</feature>
<protein>
    <submittedName>
        <fullName evidence="2">Uncharacterized protein</fullName>
    </submittedName>
</protein>
<dbReference type="EMBL" id="FNVT01000022">
    <property type="protein sequence ID" value="SEH01777.1"/>
    <property type="molecule type" value="Genomic_DNA"/>
</dbReference>